<name>A0A8W7PZZ8_ANOCL</name>
<feature type="region of interest" description="Disordered" evidence="1">
    <location>
        <begin position="1"/>
        <end position="24"/>
    </location>
</feature>
<proteinExistence type="predicted"/>
<sequence length="133" mass="13936">MSSYSTHAHGSEGGAEFGRATPGPVVHLGRQGKAVRFATRAARRNAPSAPCLTGHHVALDVVEARLARTLAELDLPWPTVVELIVRRGARLDALGKPGPGKAGPARPDRAAVRIAAGVDRAEASRRSLVLGNR</sequence>
<dbReference type="Proteomes" id="UP000075882">
    <property type="component" value="Unassembled WGS sequence"/>
</dbReference>
<evidence type="ECO:0000256" key="1">
    <source>
        <dbReference type="SAM" id="MobiDB-lite"/>
    </source>
</evidence>
<dbReference type="AlphaFoldDB" id="A0A8W7PZZ8"/>
<reference evidence="2" key="1">
    <citation type="submission" date="2022-08" db="UniProtKB">
        <authorList>
            <consortium name="EnsemblMetazoa"/>
        </authorList>
    </citation>
    <scope>IDENTIFICATION</scope>
</reference>
<accession>A0A8W7PZZ8</accession>
<protein>
    <submittedName>
        <fullName evidence="2">Uncharacterized protein</fullName>
    </submittedName>
</protein>
<organism evidence="2">
    <name type="scientific">Anopheles coluzzii</name>
    <name type="common">African malaria mosquito</name>
    <dbReference type="NCBI Taxonomy" id="1518534"/>
    <lineage>
        <taxon>Eukaryota</taxon>
        <taxon>Metazoa</taxon>
        <taxon>Ecdysozoa</taxon>
        <taxon>Arthropoda</taxon>
        <taxon>Hexapoda</taxon>
        <taxon>Insecta</taxon>
        <taxon>Pterygota</taxon>
        <taxon>Neoptera</taxon>
        <taxon>Endopterygota</taxon>
        <taxon>Diptera</taxon>
        <taxon>Nematocera</taxon>
        <taxon>Culicoidea</taxon>
        <taxon>Culicidae</taxon>
        <taxon>Anophelinae</taxon>
        <taxon>Anopheles</taxon>
    </lineage>
</organism>
<dbReference type="EnsemblMetazoa" id="ACOM040273-RA">
    <property type="protein sequence ID" value="ACOM040273-PA.1"/>
    <property type="gene ID" value="ACOM040273"/>
</dbReference>
<evidence type="ECO:0000313" key="2">
    <source>
        <dbReference type="EnsemblMetazoa" id="ACOM040273-PA.1"/>
    </source>
</evidence>